<dbReference type="PRINTS" id="PR00313">
    <property type="entry name" value="CABNDNGRPT"/>
</dbReference>
<keyword evidence="2" id="KW-0964">Secreted</keyword>
<dbReference type="SUPFAM" id="SSF51120">
    <property type="entry name" value="beta-Roll"/>
    <property type="match status" value="1"/>
</dbReference>
<protein>
    <submittedName>
        <fullName evidence="5">Calcium-binding protein</fullName>
    </submittedName>
</protein>
<dbReference type="Pfam" id="PF00353">
    <property type="entry name" value="HemolysinCabind"/>
    <property type="match status" value="2"/>
</dbReference>
<reference evidence="5 6" key="1">
    <citation type="submission" date="2023-01" db="EMBL/GenBank/DDBJ databases">
        <title>Pseudomonas SA3-5T sp. nov., isolated from tidal flat sediment.</title>
        <authorList>
            <person name="Kim H.S."/>
            <person name="Kim J.-S."/>
            <person name="Suh M.K."/>
            <person name="Eom M.K."/>
            <person name="Lee J.-S."/>
        </authorList>
    </citation>
    <scope>NUCLEOTIDE SEQUENCE [LARGE SCALE GENOMIC DNA]</scope>
    <source>
        <strain evidence="5 6">SA3-5</strain>
    </source>
</reference>
<dbReference type="InterPro" id="IPR011049">
    <property type="entry name" value="Serralysin-like_metalloprot_C"/>
</dbReference>
<dbReference type="PANTHER" id="PTHR38340:SF1">
    <property type="entry name" value="S-LAYER PROTEIN"/>
    <property type="match status" value="1"/>
</dbReference>
<evidence type="ECO:0000256" key="3">
    <source>
        <dbReference type="ARBA" id="ARBA00022837"/>
    </source>
</evidence>
<dbReference type="Pfam" id="PF06594">
    <property type="entry name" value="HCBP_related"/>
    <property type="match status" value="1"/>
</dbReference>
<evidence type="ECO:0000313" key="5">
    <source>
        <dbReference type="EMBL" id="MDA7088471.1"/>
    </source>
</evidence>
<feature type="domain" description="Haemolysin-type calcium binding-related" evidence="4">
    <location>
        <begin position="138"/>
        <end position="166"/>
    </location>
</feature>
<gene>
    <name evidence="5" type="ORF">PH586_18995</name>
</gene>
<evidence type="ECO:0000256" key="1">
    <source>
        <dbReference type="ARBA" id="ARBA00004613"/>
    </source>
</evidence>
<evidence type="ECO:0000259" key="4">
    <source>
        <dbReference type="Pfam" id="PF06594"/>
    </source>
</evidence>
<comment type="caution">
    <text evidence="5">The sequence shown here is derived from an EMBL/GenBank/DDBJ whole genome shotgun (WGS) entry which is preliminary data.</text>
</comment>
<dbReference type="InterPro" id="IPR050557">
    <property type="entry name" value="RTX_toxin/Mannuronan_C5-epim"/>
</dbReference>
<accession>A0ABT4XJR2</accession>
<sequence length="215" mass="22200">MITSGGAGNDTISGYDDGENRLFGMDGNDSLTGGALNDQIDGGNGADTLKGGTGNDVLLGGADNDSLYGEDGNDLLDGGTGNDYLNGGAGSDTYVFGIGSGQDTINNYDTSVGNVDTLSFDEGVSIEQLWFRQNGSSLEVSVIGSSDKATISNWYSSSAYHLDQFKTVEGRTLLDGQVQNLVNAMAAFGVPAGGESNLTPDQRAQLDVVIAANWQ</sequence>
<dbReference type="InterPro" id="IPR010566">
    <property type="entry name" value="Haemolys_ca-bd"/>
</dbReference>
<dbReference type="InterPro" id="IPR001343">
    <property type="entry name" value="Hemolysn_Ca-bd"/>
</dbReference>
<evidence type="ECO:0000256" key="2">
    <source>
        <dbReference type="ARBA" id="ARBA00022525"/>
    </source>
</evidence>
<keyword evidence="6" id="KW-1185">Reference proteome</keyword>
<comment type="subcellular location">
    <subcellularLocation>
        <location evidence="1">Secreted</location>
    </subcellularLocation>
</comment>
<proteinExistence type="predicted"/>
<dbReference type="InterPro" id="IPR018511">
    <property type="entry name" value="Hemolysin-typ_Ca-bd_CS"/>
</dbReference>
<name>A0ABT4XJR2_9PSED</name>
<organism evidence="5 6">
    <name type="scientific">Pseudomonas aestuarii</name>
    <dbReference type="NCBI Taxonomy" id="3018340"/>
    <lineage>
        <taxon>Bacteria</taxon>
        <taxon>Pseudomonadati</taxon>
        <taxon>Pseudomonadota</taxon>
        <taxon>Gammaproteobacteria</taxon>
        <taxon>Pseudomonadales</taxon>
        <taxon>Pseudomonadaceae</taxon>
        <taxon>Pseudomonas</taxon>
    </lineage>
</organism>
<dbReference type="Gene3D" id="2.150.10.10">
    <property type="entry name" value="Serralysin-like metalloprotease, C-terminal"/>
    <property type="match status" value="2"/>
</dbReference>
<dbReference type="EMBL" id="JAQJZJ010000009">
    <property type="protein sequence ID" value="MDA7088471.1"/>
    <property type="molecule type" value="Genomic_DNA"/>
</dbReference>
<evidence type="ECO:0000313" key="6">
    <source>
        <dbReference type="Proteomes" id="UP001212042"/>
    </source>
</evidence>
<dbReference type="PANTHER" id="PTHR38340">
    <property type="entry name" value="S-LAYER PROTEIN"/>
    <property type="match status" value="1"/>
</dbReference>
<keyword evidence="3" id="KW-0106">Calcium</keyword>
<dbReference type="PROSITE" id="PS00330">
    <property type="entry name" value="HEMOLYSIN_CALCIUM"/>
    <property type="match status" value="2"/>
</dbReference>
<dbReference type="Proteomes" id="UP001212042">
    <property type="component" value="Unassembled WGS sequence"/>
</dbReference>